<protein>
    <recommendedName>
        <fullName evidence="3">N-acetyltransferase domain-containing protein</fullName>
    </recommendedName>
</protein>
<dbReference type="Gene3D" id="3.40.630.30">
    <property type="match status" value="1"/>
</dbReference>
<gene>
    <name evidence="4" type="ORF">TMPK1_16990</name>
</gene>
<dbReference type="Proteomes" id="UP000681075">
    <property type="component" value="Unassembled WGS sequence"/>
</dbReference>
<feature type="domain" description="N-acetyltransferase" evidence="3">
    <location>
        <begin position="3"/>
        <end position="147"/>
    </location>
</feature>
<dbReference type="RefSeq" id="WP_420242566.1">
    <property type="nucleotide sequence ID" value="NZ_BOPV01000001.1"/>
</dbReference>
<dbReference type="PANTHER" id="PTHR43800:SF1">
    <property type="entry name" value="PEPTIDYL-LYSINE N-ACETYLTRANSFERASE YJAB"/>
    <property type="match status" value="1"/>
</dbReference>
<comment type="caution">
    <text evidence="4">The sequence shown here is derived from an EMBL/GenBank/DDBJ whole genome shotgun (WGS) entry which is preliminary data.</text>
</comment>
<accession>A0A8S8XBN3</accession>
<evidence type="ECO:0000256" key="2">
    <source>
        <dbReference type="ARBA" id="ARBA00023315"/>
    </source>
</evidence>
<dbReference type="SUPFAM" id="SSF55729">
    <property type="entry name" value="Acyl-CoA N-acyltransferases (Nat)"/>
    <property type="match status" value="1"/>
</dbReference>
<dbReference type="PANTHER" id="PTHR43800">
    <property type="entry name" value="PEPTIDYL-LYSINE N-ACETYLTRANSFERASE YJAB"/>
    <property type="match status" value="1"/>
</dbReference>
<proteinExistence type="predicted"/>
<keyword evidence="5" id="KW-1185">Reference proteome</keyword>
<organism evidence="4 5">
    <name type="scientific">Roseiterribacter gracilis</name>
    <dbReference type="NCBI Taxonomy" id="2812848"/>
    <lineage>
        <taxon>Bacteria</taxon>
        <taxon>Pseudomonadati</taxon>
        <taxon>Pseudomonadota</taxon>
        <taxon>Alphaproteobacteria</taxon>
        <taxon>Rhodospirillales</taxon>
        <taxon>Roseiterribacteraceae</taxon>
        <taxon>Roseiterribacter</taxon>
    </lineage>
</organism>
<evidence type="ECO:0000256" key="1">
    <source>
        <dbReference type="ARBA" id="ARBA00022679"/>
    </source>
</evidence>
<dbReference type="InterPro" id="IPR000182">
    <property type="entry name" value="GNAT_dom"/>
</dbReference>
<evidence type="ECO:0000313" key="4">
    <source>
        <dbReference type="EMBL" id="GIL39462.1"/>
    </source>
</evidence>
<evidence type="ECO:0000313" key="5">
    <source>
        <dbReference type="Proteomes" id="UP000681075"/>
    </source>
</evidence>
<sequence length="149" mass="17007">MTIELAAYNPSIAAAELAAIWFASWTDANRDLAHGHTVDPLIERVTEELRGRWRVRVARLDETLVGFSAMLEDEMRLEQLFVVPAAQNAGVGSALLRDAKQRYPDGFTLRTQATNVDGLRFYARHGFVETHRAPHETQGYEMVWLRWRP</sequence>
<dbReference type="EMBL" id="BOPV01000001">
    <property type="protein sequence ID" value="GIL39462.1"/>
    <property type="molecule type" value="Genomic_DNA"/>
</dbReference>
<evidence type="ECO:0000259" key="3">
    <source>
        <dbReference type="PROSITE" id="PS51186"/>
    </source>
</evidence>
<keyword evidence="2" id="KW-0012">Acyltransferase</keyword>
<name>A0A8S8XBN3_9PROT</name>
<dbReference type="Pfam" id="PF13673">
    <property type="entry name" value="Acetyltransf_10"/>
    <property type="match status" value="1"/>
</dbReference>
<dbReference type="PROSITE" id="PS51186">
    <property type="entry name" value="GNAT"/>
    <property type="match status" value="1"/>
</dbReference>
<dbReference type="AlphaFoldDB" id="A0A8S8XBN3"/>
<reference evidence="4" key="1">
    <citation type="submission" date="2021-02" db="EMBL/GenBank/DDBJ databases">
        <title>Genome sequence of Rhodospirillales sp. strain TMPK1 isolated from soil.</title>
        <authorList>
            <person name="Nakai R."/>
            <person name="Kusada H."/>
            <person name="Tamaki H."/>
        </authorList>
    </citation>
    <scope>NUCLEOTIDE SEQUENCE</scope>
    <source>
        <strain evidence="4">TMPK1</strain>
    </source>
</reference>
<keyword evidence="1" id="KW-0808">Transferase</keyword>
<dbReference type="GO" id="GO:0016747">
    <property type="term" value="F:acyltransferase activity, transferring groups other than amino-acyl groups"/>
    <property type="evidence" value="ECO:0007669"/>
    <property type="project" value="InterPro"/>
</dbReference>
<dbReference type="InterPro" id="IPR016181">
    <property type="entry name" value="Acyl_CoA_acyltransferase"/>
</dbReference>